<dbReference type="Pfam" id="PF05175">
    <property type="entry name" value="MTS"/>
    <property type="match status" value="1"/>
</dbReference>
<accession>T0ZHS0</accession>
<dbReference type="InterPro" id="IPR007848">
    <property type="entry name" value="Small_mtfrase_dom"/>
</dbReference>
<dbReference type="SUPFAM" id="SSF53335">
    <property type="entry name" value="S-adenosyl-L-methionine-dependent methyltransferases"/>
    <property type="match status" value="1"/>
</dbReference>
<reference evidence="2" key="2">
    <citation type="journal article" date="2014" name="ISME J.">
        <title>Microbial stratification in low pH oxic and suboxic macroscopic growths along an acid mine drainage.</title>
        <authorList>
            <person name="Mendez-Garcia C."/>
            <person name="Mesa V."/>
            <person name="Sprenger R.R."/>
            <person name="Richter M."/>
            <person name="Diez M.S."/>
            <person name="Solano J."/>
            <person name="Bargiela R."/>
            <person name="Golyshina O.V."/>
            <person name="Manteca A."/>
            <person name="Ramos J.L."/>
            <person name="Gallego J.R."/>
            <person name="Llorente I."/>
            <person name="Martins Dos Santos V.A."/>
            <person name="Jensen O.N."/>
            <person name="Pelaez A.I."/>
            <person name="Sanchez J."/>
            <person name="Ferrer M."/>
        </authorList>
    </citation>
    <scope>NUCLEOTIDE SEQUENCE</scope>
</reference>
<dbReference type="Gene3D" id="3.40.50.150">
    <property type="entry name" value="Vaccinia Virus protein VP39"/>
    <property type="match status" value="1"/>
</dbReference>
<dbReference type="GO" id="GO:0032259">
    <property type="term" value="P:methylation"/>
    <property type="evidence" value="ECO:0007669"/>
    <property type="project" value="UniProtKB-KW"/>
</dbReference>
<feature type="non-terminal residue" evidence="2">
    <location>
        <position position="160"/>
    </location>
</feature>
<sequence>MVLPDPWSNQAVPGLSRGDLAEATRRLAAAGCIAPAEEAEELAAVALGDGAVLAGLVERRTTGEPLAWITGTVVFCGRSVVVTPGVFVPRWQSEPLAERAAELLPRNGRAIDLGTGSGALACVLVDRCPGASVLGTERDPVAAECARRNGITVVEGNLFE</sequence>
<proteinExistence type="predicted"/>
<organism evidence="2">
    <name type="scientific">mine drainage metagenome</name>
    <dbReference type="NCBI Taxonomy" id="410659"/>
    <lineage>
        <taxon>unclassified sequences</taxon>
        <taxon>metagenomes</taxon>
        <taxon>ecological metagenomes</taxon>
    </lineage>
</organism>
<dbReference type="AlphaFoldDB" id="T0ZHS0"/>
<evidence type="ECO:0000313" key="2">
    <source>
        <dbReference type="EMBL" id="EQD43967.1"/>
    </source>
</evidence>
<dbReference type="PANTHER" id="PTHR18895:SF74">
    <property type="entry name" value="MTRF1L RELEASE FACTOR GLUTAMINE METHYLTRANSFERASE"/>
    <property type="match status" value="1"/>
</dbReference>
<dbReference type="EMBL" id="AUZX01011232">
    <property type="protein sequence ID" value="EQD43967.1"/>
    <property type="molecule type" value="Genomic_DNA"/>
</dbReference>
<dbReference type="InterPro" id="IPR050320">
    <property type="entry name" value="N5-glutamine_MTase"/>
</dbReference>
<dbReference type="GO" id="GO:0036009">
    <property type="term" value="F:protein-glutamine N-methyltransferase activity"/>
    <property type="evidence" value="ECO:0007669"/>
    <property type="project" value="TreeGrafter"/>
</dbReference>
<dbReference type="InterPro" id="IPR029063">
    <property type="entry name" value="SAM-dependent_MTases_sf"/>
</dbReference>
<keyword evidence="2" id="KW-0489">Methyltransferase</keyword>
<reference evidence="2" key="1">
    <citation type="submission" date="2013-08" db="EMBL/GenBank/DDBJ databases">
        <authorList>
            <person name="Mendez C."/>
            <person name="Richter M."/>
            <person name="Ferrer M."/>
            <person name="Sanchez J."/>
        </authorList>
    </citation>
    <scope>NUCLEOTIDE SEQUENCE</scope>
</reference>
<keyword evidence="2" id="KW-0808">Transferase</keyword>
<protein>
    <submittedName>
        <fullName evidence="2">Protein-(Glutamine-N5) methyltransferase</fullName>
    </submittedName>
</protein>
<feature type="domain" description="Methyltransferase small" evidence="1">
    <location>
        <begin position="106"/>
        <end position="149"/>
    </location>
</feature>
<gene>
    <name evidence="2" type="ORF">B1A_15308</name>
</gene>
<comment type="caution">
    <text evidence="2">The sequence shown here is derived from an EMBL/GenBank/DDBJ whole genome shotgun (WGS) entry which is preliminary data.</text>
</comment>
<dbReference type="CDD" id="cd02440">
    <property type="entry name" value="AdoMet_MTases"/>
    <property type="match status" value="1"/>
</dbReference>
<name>T0ZHS0_9ZZZZ</name>
<dbReference type="PANTHER" id="PTHR18895">
    <property type="entry name" value="HEMK METHYLTRANSFERASE"/>
    <property type="match status" value="1"/>
</dbReference>
<evidence type="ECO:0000259" key="1">
    <source>
        <dbReference type="Pfam" id="PF05175"/>
    </source>
</evidence>